<dbReference type="Gene3D" id="3.30.70.100">
    <property type="match status" value="1"/>
</dbReference>
<dbReference type="PANTHER" id="PTHR33336:SF15">
    <property type="entry name" value="ABM DOMAIN-CONTAINING PROTEIN"/>
    <property type="match status" value="1"/>
</dbReference>
<keyword evidence="2" id="KW-0503">Monooxygenase</keyword>
<dbReference type="PROSITE" id="PS51725">
    <property type="entry name" value="ABM"/>
    <property type="match status" value="1"/>
</dbReference>
<dbReference type="InterPro" id="IPR007138">
    <property type="entry name" value="ABM_dom"/>
</dbReference>
<evidence type="ECO:0000313" key="3">
    <source>
        <dbReference type="Proteomes" id="UP000272729"/>
    </source>
</evidence>
<reference evidence="2 3" key="1">
    <citation type="submission" date="2018-10" db="EMBL/GenBank/DDBJ databases">
        <title>Sequencing the genomes of 1000 actinobacteria strains.</title>
        <authorList>
            <person name="Klenk H.-P."/>
        </authorList>
    </citation>
    <scope>NUCLEOTIDE SEQUENCE [LARGE SCALE GENOMIC DNA]</scope>
    <source>
        <strain evidence="2 3">DSM 43911</strain>
    </source>
</reference>
<dbReference type="InterPro" id="IPR011008">
    <property type="entry name" value="Dimeric_a/b-barrel"/>
</dbReference>
<dbReference type="Pfam" id="PF03992">
    <property type="entry name" value="ABM"/>
    <property type="match status" value="1"/>
</dbReference>
<dbReference type="InterPro" id="IPR050744">
    <property type="entry name" value="AI-2_Isomerase_LsrG"/>
</dbReference>
<gene>
    <name evidence="2" type="ORF">DFJ66_7841</name>
</gene>
<sequence length="106" mass="11730">MRVDSSVLVVADTSCKPEDAEEFGRVLQEFARACRTEPGCLSYEVFRSLDAPERCVSLERYADEAAFAAHRASDHFREIGLGKVMPLVVARDVRIYDAPQDVPPAG</sequence>
<evidence type="ECO:0000259" key="1">
    <source>
        <dbReference type="PROSITE" id="PS51725"/>
    </source>
</evidence>
<keyword evidence="3" id="KW-1185">Reference proteome</keyword>
<dbReference type="PANTHER" id="PTHR33336">
    <property type="entry name" value="QUINOL MONOOXYGENASE YGIN-RELATED"/>
    <property type="match status" value="1"/>
</dbReference>
<evidence type="ECO:0000313" key="2">
    <source>
        <dbReference type="EMBL" id="RKT74481.1"/>
    </source>
</evidence>
<dbReference type="OrthoDB" id="8452260at2"/>
<feature type="domain" description="ABM" evidence="1">
    <location>
        <begin position="7"/>
        <end position="97"/>
    </location>
</feature>
<keyword evidence="2" id="KW-0560">Oxidoreductase</keyword>
<comment type="caution">
    <text evidence="2">The sequence shown here is derived from an EMBL/GenBank/DDBJ whole genome shotgun (WGS) entry which is preliminary data.</text>
</comment>
<dbReference type="SUPFAM" id="SSF54909">
    <property type="entry name" value="Dimeric alpha+beta barrel"/>
    <property type="match status" value="1"/>
</dbReference>
<proteinExistence type="predicted"/>
<organism evidence="2 3">
    <name type="scientific">Saccharothrix variisporea</name>
    <dbReference type="NCBI Taxonomy" id="543527"/>
    <lineage>
        <taxon>Bacteria</taxon>
        <taxon>Bacillati</taxon>
        <taxon>Actinomycetota</taxon>
        <taxon>Actinomycetes</taxon>
        <taxon>Pseudonocardiales</taxon>
        <taxon>Pseudonocardiaceae</taxon>
        <taxon>Saccharothrix</taxon>
    </lineage>
</organism>
<protein>
    <submittedName>
        <fullName evidence="2">Quinol monooxygenase YgiN</fullName>
    </submittedName>
</protein>
<accession>A0A495XJ04</accession>
<dbReference type="EMBL" id="RBXR01000001">
    <property type="protein sequence ID" value="RKT74481.1"/>
    <property type="molecule type" value="Genomic_DNA"/>
</dbReference>
<dbReference type="AlphaFoldDB" id="A0A495XJ04"/>
<dbReference type="GO" id="GO:0004497">
    <property type="term" value="F:monooxygenase activity"/>
    <property type="evidence" value="ECO:0007669"/>
    <property type="project" value="UniProtKB-KW"/>
</dbReference>
<name>A0A495XJ04_9PSEU</name>
<dbReference type="Proteomes" id="UP000272729">
    <property type="component" value="Unassembled WGS sequence"/>
</dbReference>